<feature type="transmembrane region" description="Helical" evidence="2">
    <location>
        <begin position="80"/>
        <end position="103"/>
    </location>
</feature>
<dbReference type="Proteomes" id="UP000038045">
    <property type="component" value="Unplaced"/>
</dbReference>
<feature type="compositionally biased region" description="Basic and acidic residues" evidence="1">
    <location>
        <begin position="129"/>
        <end position="149"/>
    </location>
</feature>
<feature type="region of interest" description="Disordered" evidence="1">
    <location>
        <begin position="129"/>
        <end position="192"/>
    </location>
</feature>
<feature type="compositionally biased region" description="Acidic residues" evidence="1">
    <location>
        <begin position="161"/>
        <end position="176"/>
    </location>
</feature>
<sequence length="192" mass="22956">MSKHLIYGFFLSNCIKLVRATKDNNADFEAYLKNDYSFFSYVFFDLGYGLRKCIETQTLYPFEKQYADKSDPYYNEDFQLGIMMIITAVLIFIFLVMLIYDIIATPIKLCSKVVKWFKVNMELERQKMNHQRLEEGNRKKENIRSSDKKDKKRKKKKDRDDYECEDDKGSTNDEDENKSHKVSRNHSRENNN</sequence>
<keyword evidence="3" id="KW-1185">Reference proteome</keyword>
<keyword evidence="2" id="KW-0472">Membrane</keyword>
<evidence type="ECO:0000256" key="2">
    <source>
        <dbReference type="SAM" id="Phobius"/>
    </source>
</evidence>
<organism evidence="3 4">
    <name type="scientific">Parastrongyloides trichosuri</name>
    <name type="common">Possum-specific nematode worm</name>
    <dbReference type="NCBI Taxonomy" id="131310"/>
    <lineage>
        <taxon>Eukaryota</taxon>
        <taxon>Metazoa</taxon>
        <taxon>Ecdysozoa</taxon>
        <taxon>Nematoda</taxon>
        <taxon>Chromadorea</taxon>
        <taxon>Rhabditida</taxon>
        <taxon>Tylenchina</taxon>
        <taxon>Panagrolaimomorpha</taxon>
        <taxon>Strongyloidoidea</taxon>
        <taxon>Strongyloididae</taxon>
        <taxon>Parastrongyloides</taxon>
    </lineage>
</organism>
<reference evidence="4" key="1">
    <citation type="submission" date="2017-02" db="UniProtKB">
        <authorList>
            <consortium name="WormBaseParasite"/>
        </authorList>
    </citation>
    <scope>IDENTIFICATION</scope>
</reference>
<accession>A0A0N4ZGB4</accession>
<protein>
    <submittedName>
        <fullName evidence="4">PIR Superfamily Protein</fullName>
    </submittedName>
</protein>
<keyword evidence="2" id="KW-0812">Transmembrane</keyword>
<keyword evidence="2" id="KW-1133">Transmembrane helix</keyword>
<dbReference type="AlphaFoldDB" id="A0A0N4ZGB4"/>
<evidence type="ECO:0000313" key="4">
    <source>
        <dbReference type="WBParaSite" id="PTRK_0000679100.1"/>
    </source>
</evidence>
<name>A0A0N4ZGB4_PARTI</name>
<dbReference type="WBParaSite" id="PTRK_0000679100.1">
    <property type="protein sequence ID" value="PTRK_0000679100.1"/>
    <property type="gene ID" value="PTRK_0000679100"/>
</dbReference>
<proteinExistence type="predicted"/>
<evidence type="ECO:0000256" key="1">
    <source>
        <dbReference type="SAM" id="MobiDB-lite"/>
    </source>
</evidence>
<evidence type="ECO:0000313" key="3">
    <source>
        <dbReference type="Proteomes" id="UP000038045"/>
    </source>
</evidence>